<evidence type="ECO:0000313" key="1">
    <source>
        <dbReference type="EMBL" id="SFB58024.1"/>
    </source>
</evidence>
<dbReference type="Proteomes" id="UP000198861">
    <property type="component" value="Unassembled WGS sequence"/>
</dbReference>
<accession>A0A1I1C5Y9</accession>
<reference evidence="1 2" key="1">
    <citation type="submission" date="2016-10" db="EMBL/GenBank/DDBJ databases">
        <authorList>
            <person name="Varghese N."/>
            <person name="Submissions S."/>
        </authorList>
    </citation>
    <scope>NUCLEOTIDE SEQUENCE [LARGE SCALE GENOMIC DNA]</scope>
    <source>
        <strain evidence="1 2">DSM 282</strain>
    </source>
</reference>
<dbReference type="EMBL" id="FOKJ01000095">
    <property type="protein sequence ID" value="SFB58024.1"/>
    <property type="molecule type" value="Genomic_DNA"/>
</dbReference>
<proteinExistence type="predicted"/>
<evidence type="ECO:0000313" key="2">
    <source>
        <dbReference type="Proteomes" id="UP000198861"/>
    </source>
</evidence>
<name>A0A1I1C5Y9_9GAMM</name>
<protein>
    <submittedName>
        <fullName evidence="1">Uncharacterized protein</fullName>
    </submittedName>
</protein>
<comment type="caution">
    <text evidence="1">The sequence shown here is derived from an EMBL/GenBank/DDBJ whole genome shotgun (WGS) entry which is preliminary data.</text>
</comment>
<keyword evidence="2" id="KW-1185">Reference proteome</keyword>
<gene>
    <name evidence="1" type="ORF">SAMN04244571_03982</name>
</gene>
<organism evidence="1 2">
    <name type="scientific">Azotobacter beijerinckii</name>
    <dbReference type="NCBI Taxonomy" id="170623"/>
    <lineage>
        <taxon>Bacteria</taxon>
        <taxon>Pseudomonadati</taxon>
        <taxon>Pseudomonadota</taxon>
        <taxon>Gammaproteobacteria</taxon>
        <taxon>Pseudomonadales</taxon>
        <taxon>Pseudomonadaceae</taxon>
        <taxon>Azotobacter</taxon>
    </lineage>
</organism>
<sequence length="85" mass="9112">MVFDRTVVSAHVSAGFSAAIIRPADDHEAWVLEFAHLGGDKDCLTYARRPHIKTYKHCDAALTDAVAVGVNYPGLKAGACESRLG</sequence>